<dbReference type="InterPro" id="IPR024478">
    <property type="entry name" value="HlyB_4HB_MCP"/>
</dbReference>
<dbReference type="GO" id="GO:0005886">
    <property type="term" value="C:plasma membrane"/>
    <property type="evidence" value="ECO:0007669"/>
    <property type="project" value="TreeGrafter"/>
</dbReference>
<reference evidence="6" key="1">
    <citation type="submission" date="2023-02" db="EMBL/GenBank/DDBJ databases">
        <title>Description of Herbaspirillum huttiense subsp. nephrolepsisexaltata and Herbaspirillum huttiense subsp. lycopersicon.</title>
        <authorList>
            <person name="Poudel M."/>
            <person name="Sharma A."/>
            <person name="Goss E."/>
            <person name="Tapia J.H."/>
            <person name="Harmon C.M."/>
            <person name="Jones J.B."/>
        </authorList>
    </citation>
    <scope>NUCLEOTIDE SEQUENCE</scope>
    <source>
        <strain evidence="6">NC40101</strain>
    </source>
</reference>
<keyword evidence="1" id="KW-0145">Chemotaxis</keyword>
<dbReference type="InterPro" id="IPR004089">
    <property type="entry name" value="MCPsignal_dom"/>
</dbReference>
<evidence type="ECO:0000256" key="2">
    <source>
        <dbReference type="ARBA" id="ARBA00029447"/>
    </source>
</evidence>
<comment type="similarity">
    <text evidence="2">Belongs to the methyl-accepting chemotaxis (MCP) protein family.</text>
</comment>
<dbReference type="InterPro" id="IPR004090">
    <property type="entry name" value="Chemotax_Me-accpt_rcpt"/>
</dbReference>
<organism evidence="6">
    <name type="scientific">Herbaspirillum huttiense subsp. nephrolepidis</name>
    <dbReference type="NCBI Taxonomy" id="3075126"/>
    <lineage>
        <taxon>Bacteria</taxon>
        <taxon>Pseudomonadati</taxon>
        <taxon>Pseudomonadota</taxon>
        <taxon>Betaproteobacteria</taxon>
        <taxon>Burkholderiales</taxon>
        <taxon>Oxalobacteraceae</taxon>
        <taxon>Herbaspirillum</taxon>
    </lineage>
</organism>
<sequence length="517" mass="55796">MSRPGLRTLTVGQRLSVLILLALLGLVATAAISLRQIENVYHAANYATVNTVPSVATLDDAQAAFNAIQGRIYQYLVNPDPLDRARLLKEIETQRARLNRHLKTYAEAYITDETDGLLLADDEARIVAFDEVLQRLLKVSDEDRIEDSLPQTILEFRASIDAVQVTFGRHRSYNIALGDASALSAREMISDALQTVSLLAGGIMLVLLGSGWLLTRTLLRQMGGEPGDVVTVMQRLSDGDLVQQISVKARYRDSMMHAIQKMMERLCLVVSEVRGNAEGLVSTAEEVSATAQSLSRASTEQASGVEQTSAALEQIHASILSTSQNARLTDQIAAAAAVEARACAATVKQMVEAIQQIAGKIVVIDDIAYQTNLLALNATIEAAHAGEHGSGFAVVAAEVRRLAERSQSAAQEIDEVARSNVALACAAERQLNDMVPTIARTSALVQEIVHSSESQSAAVSQISQAASQLAQVIQQNSLSSEELAVTSEELNRRAVLLQTTVSFFQCQLERGMQPRLA</sequence>
<dbReference type="SUPFAM" id="SSF58104">
    <property type="entry name" value="Methyl-accepting chemotaxis protein (MCP) signaling domain"/>
    <property type="match status" value="1"/>
</dbReference>
<evidence type="ECO:0000256" key="4">
    <source>
        <dbReference type="SAM" id="Phobius"/>
    </source>
</evidence>
<dbReference type="RefSeq" id="WP_310838910.1">
    <property type="nucleotide sequence ID" value="NZ_JAVLSM010000022.1"/>
</dbReference>
<keyword evidence="4" id="KW-0812">Transmembrane</keyword>
<dbReference type="SMART" id="SM00283">
    <property type="entry name" value="MA"/>
    <property type="match status" value="1"/>
</dbReference>
<dbReference type="PANTHER" id="PTHR43531">
    <property type="entry name" value="PROTEIN ICFG"/>
    <property type="match status" value="1"/>
</dbReference>
<dbReference type="PROSITE" id="PS50111">
    <property type="entry name" value="CHEMOTAXIS_TRANSDUC_2"/>
    <property type="match status" value="1"/>
</dbReference>
<dbReference type="InterPro" id="IPR051310">
    <property type="entry name" value="MCP_chemotaxis"/>
</dbReference>
<feature type="domain" description="Methyl-accepting transducer" evidence="5">
    <location>
        <begin position="276"/>
        <end position="491"/>
    </location>
</feature>
<dbReference type="GO" id="GO:0004888">
    <property type="term" value="F:transmembrane signaling receptor activity"/>
    <property type="evidence" value="ECO:0007669"/>
    <property type="project" value="InterPro"/>
</dbReference>
<gene>
    <name evidence="6" type="ORF">RJN63_18430</name>
</gene>
<name>A0AAE4GAE5_9BURK</name>
<dbReference type="PANTHER" id="PTHR43531:SF11">
    <property type="entry name" value="METHYL-ACCEPTING CHEMOTAXIS PROTEIN 3"/>
    <property type="match status" value="1"/>
</dbReference>
<dbReference type="PRINTS" id="PR00260">
    <property type="entry name" value="CHEMTRNSDUCR"/>
</dbReference>
<dbReference type="Gene3D" id="1.10.287.950">
    <property type="entry name" value="Methyl-accepting chemotaxis protein"/>
    <property type="match status" value="1"/>
</dbReference>
<dbReference type="EMBL" id="JAVRAA010000010">
    <property type="protein sequence ID" value="MDT0338818.1"/>
    <property type="molecule type" value="Genomic_DNA"/>
</dbReference>
<evidence type="ECO:0000313" key="6">
    <source>
        <dbReference type="EMBL" id="MDT0338818.1"/>
    </source>
</evidence>
<comment type="caution">
    <text evidence="6">The sequence shown here is derived from an EMBL/GenBank/DDBJ whole genome shotgun (WGS) entry which is preliminary data.</text>
</comment>
<keyword evidence="3" id="KW-0807">Transducer</keyword>
<dbReference type="Pfam" id="PF00015">
    <property type="entry name" value="MCPsignal"/>
    <property type="match status" value="1"/>
</dbReference>
<evidence type="ECO:0000256" key="3">
    <source>
        <dbReference type="PROSITE-ProRule" id="PRU00284"/>
    </source>
</evidence>
<evidence type="ECO:0000256" key="1">
    <source>
        <dbReference type="ARBA" id="ARBA00022500"/>
    </source>
</evidence>
<dbReference type="AlphaFoldDB" id="A0AAE4GAE5"/>
<feature type="transmembrane region" description="Helical" evidence="4">
    <location>
        <begin position="192"/>
        <end position="214"/>
    </location>
</feature>
<evidence type="ECO:0000259" key="5">
    <source>
        <dbReference type="PROSITE" id="PS50111"/>
    </source>
</evidence>
<keyword evidence="4" id="KW-0472">Membrane</keyword>
<proteinExistence type="inferred from homology"/>
<dbReference type="GO" id="GO:0007165">
    <property type="term" value="P:signal transduction"/>
    <property type="evidence" value="ECO:0007669"/>
    <property type="project" value="UniProtKB-KW"/>
</dbReference>
<keyword evidence="4" id="KW-1133">Transmembrane helix</keyword>
<dbReference type="GO" id="GO:0006935">
    <property type="term" value="P:chemotaxis"/>
    <property type="evidence" value="ECO:0007669"/>
    <property type="project" value="UniProtKB-KW"/>
</dbReference>
<dbReference type="Pfam" id="PF12729">
    <property type="entry name" value="4HB_MCP_1"/>
    <property type="match status" value="1"/>
</dbReference>
<accession>A0AAE4GAE5</accession>
<protein>
    <submittedName>
        <fullName evidence="6">Methyl-accepting chemotaxis protein</fullName>
    </submittedName>
</protein>